<dbReference type="Proteomes" id="UP000190637">
    <property type="component" value="Unassembled WGS sequence"/>
</dbReference>
<reference evidence="2 3" key="1">
    <citation type="submission" date="2017-02" db="EMBL/GenBank/DDBJ databases">
        <authorList>
            <person name="Peterson S.W."/>
        </authorList>
    </citation>
    <scope>NUCLEOTIDE SEQUENCE [LARGE SCALE GENOMIC DNA]</scope>
    <source>
        <strain evidence="2 3">DSM 45154</strain>
    </source>
</reference>
<keyword evidence="1" id="KW-1133">Transmembrane helix</keyword>
<feature type="transmembrane region" description="Helical" evidence="1">
    <location>
        <begin position="28"/>
        <end position="51"/>
    </location>
</feature>
<sequence>MDLPLVEAWELWWSGRQLTDHSLHGVSVIWLGRIGKLLSFVAGCTIILDLIGPERLVAWGDRMRDQDEDNSAVLGMTISSAGFALLTAALMRPISQSLEGLPLGVRVAVWVGFLLVLIVLASGFVLFIGPVIAGLGRLLSTRQAEQVMRAVAVPLFFLGFALDYLAS</sequence>
<dbReference type="EMBL" id="FUWS01000004">
    <property type="protein sequence ID" value="SJZ94475.1"/>
    <property type="molecule type" value="Genomic_DNA"/>
</dbReference>
<evidence type="ECO:0000313" key="3">
    <source>
        <dbReference type="Proteomes" id="UP000190637"/>
    </source>
</evidence>
<accession>A0A1T4PSE6</accession>
<name>A0A1T4PSE6_9ACTN</name>
<organism evidence="2 3">
    <name type="scientific">Marinactinospora thermotolerans DSM 45154</name>
    <dbReference type="NCBI Taxonomy" id="1122192"/>
    <lineage>
        <taxon>Bacteria</taxon>
        <taxon>Bacillati</taxon>
        <taxon>Actinomycetota</taxon>
        <taxon>Actinomycetes</taxon>
        <taxon>Streptosporangiales</taxon>
        <taxon>Nocardiopsidaceae</taxon>
        <taxon>Marinactinospora</taxon>
    </lineage>
</organism>
<feature type="transmembrane region" description="Helical" evidence="1">
    <location>
        <begin position="72"/>
        <end position="95"/>
    </location>
</feature>
<feature type="transmembrane region" description="Helical" evidence="1">
    <location>
        <begin position="107"/>
        <end position="135"/>
    </location>
</feature>
<dbReference type="AlphaFoldDB" id="A0A1T4PSE6"/>
<evidence type="ECO:0000313" key="2">
    <source>
        <dbReference type="EMBL" id="SJZ94475.1"/>
    </source>
</evidence>
<proteinExistence type="predicted"/>
<evidence type="ECO:0000256" key="1">
    <source>
        <dbReference type="SAM" id="Phobius"/>
    </source>
</evidence>
<protein>
    <submittedName>
        <fullName evidence="2">Uncharacterized protein</fullName>
    </submittedName>
</protein>
<keyword evidence="1" id="KW-0812">Transmembrane</keyword>
<gene>
    <name evidence="2" type="ORF">SAMN02745673_01973</name>
</gene>
<keyword evidence="3" id="KW-1185">Reference proteome</keyword>
<keyword evidence="1" id="KW-0472">Membrane</keyword>
<dbReference type="OrthoDB" id="4567441at2"/>
<dbReference type="RefSeq" id="WP_078761291.1">
    <property type="nucleotide sequence ID" value="NZ_FUWS01000004.1"/>
</dbReference>
<feature type="transmembrane region" description="Helical" evidence="1">
    <location>
        <begin position="147"/>
        <end position="166"/>
    </location>
</feature>